<organism evidence="4 5">
    <name type="scientific">Coptis chinensis</name>
    <dbReference type="NCBI Taxonomy" id="261450"/>
    <lineage>
        <taxon>Eukaryota</taxon>
        <taxon>Viridiplantae</taxon>
        <taxon>Streptophyta</taxon>
        <taxon>Embryophyta</taxon>
        <taxon>Tracheophyta</taxon>
        <taxon>Spermatophyta</taxon>
        <taxon>Magnoliopsida</taxon>
        <taxon>Ranunculales</taxon>
        <taxon>Ranunculaceae</taxon>
        <taxon>Coptidoideae</taxon>
        <taxon>Coptis</taxon>
    </lineage>
</organism>
<dbReference type="CDD" id="cd03784">
    <property type="entry name" value="GT1_Gtf-like"/>
    <property type="match status" value="1"/>
</dbReference>
<dbReference type="Pfam" id="PF00201">
    <property type="entry name" value="UDPGT"/>
    <property type="match status" value="1"/>
</dbReference>
<keyword evidence="3" id="KW-0808">Transferase</keyword>
<dbReference type="Proteomes" id="UP000631114">
    <property type="component" value="Unassembled WGS sequence"/>
</dbReference>
<evidence type="ECO:0000313" key="5">
    <source>
        <dbReference type="Proteomes" id="UP000631114"/>
    </source>
</evidence>
<dbReference type="OrthoDB" id="5835829at2759"/>
<protein>
    <submittedName>
        <fullName evidence="4">Uncharacterized protein</fullName>
    </submittedName>
</protein>
<accession>A0A835LQA4</accession>
<dbReference type="SUPFAM" id="SSF53756">
    <property type="entry name" value="UDP-Glycosyltransferase/glycogen phosphorylase"/>
    <property type="match status" value="1"/>
</dbReference>
<dbReference type="PANTHER" id="PTHR48049:SF138">
    <property type="entry name" value="UDP-GLYCOSYLTRANSFERASE 91C1"/>
    <property type="match status" value="1"/>
</dbReference>
<proteinExistence type="inferred from homology"/>
<evidence type="ECO:0000256" key="1">
    <source>
        <dbReference type="ARBA" id="ARBA00009995"/>
    </source>
</evidence>
<dbReference type="Gene3D" id="3.40.50.2000">
    <property type="entry name" value="Glycogen Phosphorylase B"/>
    <property type="match status" value="2"/>
</dbReference>
<reference evidence="4 5" key="1">
    <citation type="submission" date="2020-10" db="EMBL/GenBank/DDBJ databases">
        <title>The Coptis chinensis genome and diversification of protoberbering-type alkaloids.</title>
        <authorList>
            <person name="Wang B."/>
            <person name="Shu S."/>
            <person name="Song C."/>
            <person name="Liu Y."/>
        </authorList>
    </citation>
    <scope>NUCLEOTIDE SEQUENCE [LARGE SCALE GENOMIC DNA]</scope>
    <source>
        <strain evidence="4">HL-2020</strain>
        <tissue evidence="4">Leaf</tissue>
    </source>
</reference>
<comment type="similarity">
    <text evidence="1">Belongs to the UDP-glycosyltransferase family.</text>
</comment>
<keyword evidence="2" id="KW-0328">Glycosyltransferase</keyword>
<gene>
    <name evidence="4" type="ORF">IFM89_036263</name>
</gene>
<evidence type="ECO:0000256" key="2">
    <source>
        <dbReference type="ARBA" id="ARBA00022676"/>
    </source>
</evidence>
<comment type="caution">
    <text evidence="4">The sequence shown here is derived from an EMBL/GenBank/DDBJ whole genome shotgun (WGS) entry which is preliminary data.</text>
</comment>
<keyword evidence="5" id="KW-1185">Reference proteome</keyword>
<dbReference type="PANTHER" id="PTHR48049">
    <property type="entry name" value="GLYCOSYLTRANSFERASE"/>
    <property type="match status" value="1"/>
</dbReference>
<name>A0A835LQA4_9MAGN</name>
<dbReference type="AlphaFoldDB" id="A0A835LQA4"/>
<evidence type="ECO:0000313" key="4">
    <source>
        <dbReference type="EMBL" id="KAF9603460.1"/>
    </source>
</evidence>
<dbReference type="GO" id="GO:0035251">
    <property type="term" value="F:UDP-glucosyltransferase activity"/>
    <property type="evidence" value="ECO:0007669"/>
    <property type="project" value="InterPro"/>
</dbReference>
<dbReference type="InterPro" id="IPR002213">
    <property type="entry name" value="UDP_glucos_trans"/>
</dbReference>
<sequence>MENESRPHIVMLPWLAMGHLIPFLELSKCLAQKGFQISFISTPRNIERLPKIPPNISSLINLVKIPMPQVDNLPEYAEATIDLPVNKVPYLKKAFDGLEAPLASFLENSVTSWIIYDFSAHWMPAIANKLGVPCAFFSLTNAATVAWTGPPSILMGITEDPRQTMEDLLAVPKWITFPSNIVFRLHEVLRLINSVKETVADVSEGYRFGASAQGSDVVFIRSCTEFEPDYLRLMEEEIYQKPVVPVGLLPPSVKERSDDNGEEWEDISKWLDKQKQESVAYVAIGTEAALTQEELTELALGLELSELPFFWVIRKSPGLAGDDWLSLPDGFEERIKGRGFICKGWAPQVRILAHASIGGFLTHCGWNSIIEALGLGIVLILLPFLADQGLNARILEGRKIGLEIPRDAQDGSFTKGDVATSLRMIMVDEEGEPFRTNAKEMKGIFGDKELQDAYIDNLVQYLHDYKLKEIQE</sequence>
<evidence type="ECO:0000256" key="3">
    <source>
        <dbReference type="ARBA" id="ARBA00022679"/>
    </source>
</evidence>
<dbReference type="FunFam" id="3.40.50.2000:FF:000088">
    <property type="entry name" value="Glycosyltransferase"/>
    <property type="match status" value="1"/>
</dbReference>
<dbReference type="EMBL" id="JADFTS010000006">
    <property type="protein sequence ID" value="KAF9603460.1"/>
    <property type="molecule type" value="Genomic_DNA"/>
</dbReference>
<dbReference type="InterPro" id="IPR050481">
    <property type="entry name" value="UDP-glycosyltransf_plant"/>
</dbReference>
<dbReference type="FunFam" id="3.40.50.2000:FF:000037">
    <property type="entry name" value="Glycosyltransferase"/>
    <property type="match status" value="1"/>
</dbReference>